<sequence length="38" mass="4281">MEKQTMTADLGPLITEQRCRLCGCTDPDACWDPKLDQP</sequence>
<reference evidence="1" key="1">
    <citation type="journal article" date="2015" name="Nature">
        <title>Complex archaea that bridge the gap between prokaryotes and eukaryotes.</title>
        <authorList>
            <person name="Spang A."/>
            <person name="Saw J.H."/>
            <person name="Jorgensen S.L."/>
            <person name="Zaremba-Niedzwiedzka K."/>
            <person name="Martijn J."/>
            <person name="Lind A.E."/>
            <person name="van Eijk R."/>
            <person name="Schleper C."/>
            <person name="Guy L."/>
            <person name="Ettema T.J."/>
        </authorList>
    </citation>
    <scope>NUCLEOTIDE SEQUENCE</scope>
</reference>
<protein>
    <submittedName>
        <fullName evidence="1">Uncharacterized protein</fullName>
    </submittedName>
</protein>
<dbReference type="EMBL" id="LAZR01043205">
    <property type="protein sequence ID" value="KKL07639.1"/>
    <property type="molecule type" value="Genomic_DNA"/>
</dbReference>
<accession>A0A0F9ADI2</accession>
<organism evidence="1">
    <name type="scientific">marine sediment metagenome</name>
    <dbReference type="NCBI Taxonomy" id="412755"/>
    <lineage>
        <taxon>unclassified sequences</taxon>
        <taxon>metagenomes</taxon>
        <taxon>ecological metagenomes</taxon>
    </lineage>
</organism>
<feature type="non-terminal residue" evidence="1">
    <location>
        <position position="38"/>
    </location>
</feature>
<proteinExistence type="predicted"/>
<dbReference type="AlphaFoldDB" id="A0A0F9ADI2"/>
<evidence type="ECO:0000313" key="1">
    <source>
        <dbReference type="EMBL" id="KKL07639.1"/>
    </source>
</evidence>
<name>A0A0F9ADI2_9ZZZZ</name>
<gene>
    <name evidence="1" type="ORF">LCGC14_2584030</name>
</gene>
<comment type="caution">
    <text evidence="1">The sequence shown here is derived from an EMBL/GenBank/DDBJ whole genome shotgun (WGS) entry which is preliminary data.</text>
</comment>